<feature type="region of interest" description="Disordered" evidence="1">
    <location>
        <begin position="1"/>
        <end position="20"/>
    </location>
</feature>
<dbReference type="RefSeq" id="WP_084070333.1">
    <property type="nucleotide sequence ID" value="NZ_FWXY01000017.1"/>
</dbReference>
<evidence type="ECO:0000313" key="2">
    <source>
        <dbReference type="EMBL" id="SMC96741.1"/>
    </source>
</evidence>
<evidence type="ECO:0000256" key="1">
    <source>
        <dbReference type="SAM" id="MobiDB-lite"/>
    </source>
</evidence>
<name>A0A1W2DGV0_9BACT</name>
<keyword evidence="3" id="KW-1185">Reference proteome</keyword>
<protein>
    <submittedName>
        <fullName evidence="2">mRNA interferase RelE/StbE</fullName>
    </submittedName>
</protein>
<dbReference type="OrthoDB" id="5368584at2"/>
<dbReference type="AlphaFoldDB" id="A0A1W2DGV0"/>
<reference evidence="2 3" key="1">
    <citation type="submission" date="2017-04" db="EMBL/GenBank/DDBJ databases">
        <authorList>
            <person name="Afonso C.L."/>
            <person name="Miller P.J."/>
            <person name="Scott M.A."/>
            <person name="Spackman E."/>
            <person name="Goraichik I."/>
            <person name="Dimitrov K.M."/>
            <person name="Suarez D.L."/>
            <person name="Swayne D.E."/>
        </authorList>
    </citation>
    <scope>NUCLEOTIDE SEQUENCE [LARGE SCALE GENOMIC DNA]</scope>
    <source>
        <strain evidence="2 3">DSM 3385</strain>
    </source>
</reference>
<sequence>MARPQTRADPRPVQTRRPGHVDRKKIRIVYKIVEQKVLIKIIASGKREEMAAYQNAFDRIDE</sequence>
<proteinExistence type="predicted"/>
<evidence type="ECO:0000313" key="3">
    <source>
        <dbReference type="Proteomes" id="UP000192418"/>
    </source>
</evidence>
<organism evidence="2 3">
    <name type="scientific">Desulfocicer vacuolatum DSM 3385</name>
    <dbReference type="NCBI Taxonomy" id="1121400"/>
    <lineage>
        <taxon>Bacteria</taxon>
        <taxon>Pseudomonadati</taxon>
        <taxon>Thermodesulfobacteriota</taxon>
        <taxon>Desulfobacteria</taxon>
        <taxon>Desulfobacterales</taxon>
        <taxon>Desulfobacteraceae</taxon>
        <taxon>Desulfocicer</taxon>
    </lineage>
</organism>
<gene>
    <name evidence="2" type="ORF">SAMN02746065_117111</name>
</gene>
<dbReference type="InterPro" id="IPR035093">
    <property type="entry name" value="RelE/ParE_toxin_dom_sf"/>
</dbReference>
<dbReference type="STRING" id="1121400.SAMN02746065_117111"/>
<dbReference type="Proteomes" id="UP000192418">
    <property type="component" value="Unassembled WGS sequence"/>
</dbReference>
<dbReference type="Gene3D" id="3.30.2310.20">
    <property type="entry name" value="RelE-like"/>
    <property type="match status" value="1"/>
</dbReference>
<dbReference type="EMBL" id="FWXY01000017">
    <property type="protein sequence ID" value="SMC96741.1"/>
    <property type="molecule type" value="Genomic_DNA"/>
</dbReference>
<accession>A0A1W2DGV0</accession>
<feature type="compositionally biased region" description="Basic and acidic residues" evidence="1">
    <location>
        <begin position="1"/>
        <end position="10"/>
    </location>
</feature>